<evidence type="ECO:0000313" key="3">
    <source>
        <dbReference type="Proteomes" id="UP000724874"/>
    </source>
</evidence>
<feature type="region of interest" description="Disordered" evidence="1">
    <location>
        <begin position="1"/>
        <end position="37"/>
    </location>
</feature>
<feature type="compositionally biased region" description="Polar residues" evidence="1">
    <location>
        <begin position="585"/>
        <end position="595"/>
    </location>
</feature>
<dbReference type="InterPro" id="IPR041078">
    <property type="entry name" value="Plavaka"/>
</dbReference>
<dbReference type="OrthoDB" id="3199698at2759"/>
<dbReference type="EMBL" id="JADNYJ010000137">
    <property type="protein sequence ID" value="KAF8880828.1"/>
    <property type="molecule type" value="Genomic_DNA"/>
</dbReference>
<gene>
    <name evidence="2" type="ORF">CPB84DRAFT_1817308</name>
</gene>
<feature type="region of interest" description="Disordered" evidence="1">
    <location>
        <begin position="585"/>
        <end position="608"/>
    </location>
</feature>
<comment type="caution">
    <text evidence="2">The sequence shown here is derived from an EMBL/GenBank/DDBJ whole genome shotgun (WGS) entry which is preliminary data.</text>
</comment>
<evidence type="ECO:0000313" key="2">
    <source>
        <dbReference type="EMBL" id="KAF8880828.1"/>
    </source>
</evidence>
<accession>A0A9P5NDA5</accession>
<evidence type="ECO:0008006" key="4">
    <source>
        <dbReference type="Google" id="ProtNLM"/>
    </source>
</evidence>
<sequence>MFTTRGGLSNHMRVHRVPQRDPSLMPEPPANLTPNAPSPKVLEHHPLLNGLPCDAEGNFLNAGTPPPPWEDRPSTDWFPFEQGHPAFKLADLLYVQDQMSATNINDLLQVWAATLSEDQDPPFVNKEDLYETIDSVEVGKVPWQSFSVSYQGAGSSDPNGPSWKRAAYDVWFRDPRLVIKQQLGNCDFANEMDFAPKLADKIGEDPATHGATFCPVILGSDKTTISVATGQNDYYPLYVSNGLVHNNVRRAHRNALMLLGFLAIPKKVIRYADGHYRRMIYGLGPYIADYPEQVLLACISLPRCDAPFDNLDGGGGRRAHELTEQLMQTLGSKSLWDDYGIVDGIMPFTHGFPRADIHELLSPDLLHQIIKGTFKDHLVTWVTDYIEAIHTPAEAKRILTDIDNHIAAAPSFTGLRRFPEGRGFKQWTRDDSKALMKVYLPAIAGHVPPEMVCTISSFMEFCYLVCCSVIDDDDLVSINEAVKNFHCHRVTFDLVRPDGYSLPCQHSLTHYHHLIKEFGAPNGLCSSIMESKHIKAIKEPWHHSNHYEALGQMLVTNQHLDKLAAAQVDFRAQGMLQQALYGTTSVTVEDTTPPASQGLEEDEDEDGGAVDDDLLADVILSQKAIPHLPRHPDDLGDHLDLPHLHDAISCFLYEQINPDDDTPLDDVPQDRCPKVEGKVYVFPSAVALYYALSDRSGISGMFRERIRAVRSWRKGPGRCDTVFIVGNMVEEGFCGLLVAQVCLFLSIVHCRVTYPCALVEWFSTIGEEPCTDTGMWMVEPDFNAFGERAQSVIHLGSILRCAHLMPVAGNVFISQRVKFHNSLDAFQAYYVNKYIDHHAHEIAF</sequence>
<keyword evidence="3" id="KW-1185">Reference proteome</keyword>
<organism evidence="2 3">
    <name type="scientific">Gymnopilus junonius</name>
    <name type="common">Spectacular rustgill mushroom</name>
    <name type="synonym">Gymnopilus spectabilis subsp. junonius</name>
    <dbReference type="NCBI Taxonomy" id="109634"/>
    <lineage>
        <taxon>Eukaryota</taxon>
        <taxon>Fungi</taxon>
        <taxon>Dikarya</taxon>
        <taxon>Basidiomycota</taxon>
        <taxon>Agaricomycotina</taxon>
        <taxon>Agaricomycetes</taxon>
        <taxon>Agaricomycetidae</taxon>
        <taxon>Agaricales</taxon>
        <taxon>Agaricineae</taxon>
        <taxon>Hymenogastraceae</taxon>
        <taxon>Gymnopilus</taxon>
    </lineage>
</organism>
<name>A0A9P5NDA5_GYMJU</name>
<proteinExistence type="predicted"/>
<feature type="compositionally biased region" description="Acidic residues" evidence="1">
    <location>
        <begin position="599"/>
        <end position="608"/>
    </location>
</feature>
<reference evidence="2" key="1">
    <citation type="submission" date="2020-11" db="EMBL/GenBank/DDBJ databases">
        <authorList>
            <consortium name="DOE Joint Genome Institute"/>
            <person name="Ahrendt S."/>
            <person name="Riley R."/>
            <person name="Andreopoulos W."/>
            <person name="LaButti K."/>
            <person name="Pangilinan J."/>
            <person name="Ruiz-duenas F.J."/>
            <person name="Barrasa J.M."/>
            <person name="Sanchez-Garcia M."/>
            <person name="Camarero S."/>
            <person name="Miyauchi S."/>
            <person name="Serrano A."/>
            <person name="Linde D."/>
            <person name="Babiker R."/>
            <person name="Drula E."/>
            <person name="Ayuso-Fernandez I."/>
            <person name="Pacheco R."/>
            <person name="Padilla G."/>
            <person name="Ferreira P."/>
            <person name="Barriuso J."/>
            <person name="Kellner H."/>
            <person name="Castanera R."/>
            <person name="Alfaro M."/>
            <person name="Ramirez L."/>
            <person name="Pisabarro A.G."/>
            <person name="Kuo A."/>
            <person name="Tritt A."/>
            <person name="Lipzen A."/>
            <person name="He G."/>
            <person name="Yan M."/>
            <person name="Ng V."/>
            <person name="Cullen D."/>
            <person name="Martin F."/>
            <person name="Rosso M.-N."/>
            <person name="Henrissat B."/>
            <person name="Hibbett D."/>
            <person name="Martinez A.T."/>
            <person name="Grigoriev I.V."/>
        </authorList>
    </citation>
    <scope>NUCLEOTIDE SEQUENCE</scope>
    <source>
        <strain evidence="2">AH 44721</strain>
    </source>
</reference>
<dbReference type="Pfam" id="PF18759">
    <property type="entry name" value="Plavaka"/>
    <property type="match status" value="3"/>
</dbReference>
<protein>
    <recommendedName>
        <fullName evidence="4">C2H2-type domain-containing protein</fullName>
    </recommendedName>
</protein>
<evidence type="ECO:0000256" key="1">
    <source>
        <dbReference type="SAM" id="MobiDB-lite"/>
    </source>
</evidence>
<dbReference type="AlphaFoldDB" id="A0A9P5NDA5"/>
<dbReference type="Proteomes" id="UP000724874">
    <property type="component" value="Unassembled WGS sequence"/>
</dbReference>